<keyword evidence="2" id="KW-1185">Reference proteome</keyword>
<comment type="caution">
    <text evidence="1">The sequence shown here is derived from an EMBL/GenBank/DDBJ whole genome shotgun (WGS) entry which is preliminary data.</text>
</comment>
<dbReference type="EMBL" id="JAUJYO010000021">
    <property type="protein sequence ID" value="KAK1284733.1"/>
    <property type="molecule type" value="Genomic_DNA"/>
</dbReference>
<organism evidence="1 2">
    <name type="scientific">Acorus calamus</name>
    <name type="common">Sweet flag</name>
    <dbReference type="NCBI Taxonomy" id="4465"/>
    <lineage>
        <taxon>Eukaryota</taxon>
        <taxon>Viridiplantae</taxon>
        <taxon>Streptophyta</taxon>
        <taxon>Embryophyta</taxon>
        <taxon>Tracheophyta</taxon>
        <taxon>Spermatophyta</taxon>
        <taxon>Magnoliopsida</taxon>
        <taxon>Liliopsida</taxon>
        <taxon>Acoraceae</taxon>
        <taxon>Acorus</taxon>
    </lineage>
</organism>
<dbReference type="AlphaFoldDB" id="A0AAV9C8V4"/>
<reference evidence="1" key="2">
    <citation type="submission" date="2023-06" db="EMBL/GenBank/DDBJ databases">
        <authorList>
            <person name="Ma L."/>
            <person name="Liu K.-W."/>
            <person name="Li Z."/>
            <person name="Hsiao Y.-Y."/>
            <person name="Qi Y."/>
            <person name="Fu T."/>
            <person name="Tang G."/>
            <person name="Zhang D."/>
            <person name="Sun W.-H."/>
            <person name="Liu D.-K."/>
            <person name="Li Y."/>
            <person name="Chen G.-Z."/>
            <person name="Liu X.-D."/>
            <person name="Liao X.-Y."/>
            <person name="Jiang Y.-T."/>
            <person name="Yu X."/>
            <person name="Hao Y."/>
            <person name="Huang J."/>
            <person name="Zhao X.-W."/>
            <person name="Ke S."/>
            <person name="Chen Y.-Y."/>
            <person name="Wu W.-L."/>
            <person name="Hsu J.-L."/>
            <person name="Lin Y.-F."/>
            <person name="Huang M.-D."/>
            <person name="Li C.-Y."/>
            <person name="Huang L."/>
            <person name="Wang Z.-W."/>
            <person name="Zhao X."/>
            <person name="Zhong W.-Y."/>
            <person name="Peng D.-H."/>
            <person name="Ahmad S."/>
            <person name="Lan S."/>
            <person name="Zhang J.-S."/>
            <person name="Tsai W.-C."/>
            <person name="Van De Peer Y."/>
            <person name="Liu Z.-J."/>
        </authorList>
    </citation>
    <scope>NUCLEOTIDE SEQUENCE</scope>
    <source>
        <strain evidence="1">CP</strain>
        <tissue evidence="1">Leaves</tissue>
    </source>
</reference>
<sequence>MVSGAERCGRPRPSVQSTASVLLKILKSRRRCFIHRSCTSESEEIESPQLSLGFLTSASSSGRPEAYNLPETE</sequence>
<name>A0AAV9C8V4_ACOCL</name>
<gene>
    <name evidence="1" type="ORF">QJS10_CPB21g00297</name>
</gene>
<evidence type="ECO:0000313" key="1">
    <source>
        <dbReference type="EMBL" id="KAK1284733.1"/>
    </source>
</evidence>
<accession>A0AAV9C8V4</accession>
<proteinExistence type="predicted"/>
<dbReference type="Proteomes" id="UP001180020">
    <property type="component" value="Unassembled WGS sequence"/>
</dbReference>
<protein>
    <submittedName>
        <fullName evidence="1">Uncharacterized protein</fullName>
    </submittedName>
</protein>
<evidence type="ECO:0000313" key="2">
    <source>
        <dbReference type="Proteomes" id="UP001180020"/>
    </source>
</evidence>
<reference evidence="1" key="1">
    <citation type="journal article" date="2023" name="Nat. Commun.">
        <title>Diploid and tetraploid genomes of Acorus and the evolution of monocots.</title>
        <authorList>
            <person name="Ma L."/>
            <person name="Liu K.W."/>
            <person name="Li Z."/>
            <person name="Hsiao Y.Y."/>
            <person name="Qi Y."/>
            <person name="Fu T."/>
            <person name="Tang G.D."/>
            <person name="Zhang D."/>
            <person name="Sun W.H."/>
            <person name="Liu D.K."/>
            <person name="Li Y."/>
            <person name="Chen G.Z."/>
            <person name="Liu X.D."/>
            <person name="Liao X.Y."/>
            <person name="Jiang Y.T."/>
            <person name="Yu X."/>
            <person name="Hao Y."/>
            <person name="Huang J."/>
            <person name="Zhao X.W."/>
            <person name="Ke S."/>
            <person name="Chen Y.Y."/>
            <person name="Wu W.L."/>
            <person name="Hsu J.L."/>
            <person name="Lin Y.F."/>
            <person name="Huang M.D."/>
            <person name="Li C.Y."/>
            <person name="Huang L."/>
            <person name="Wang Z.W."/>
            <person name="Zhao X."/>
            <person name="Zhong W.Y."/>
            <person name="Peng D.H."/>
            <person name="Ahmad S."/>
            <person name="Lan S."/>
            <person name="Zhang J.S."/>
            <person name="Tsai W.C."/>
            <person name="Van de Peer Y."/>
            <person name="Liu Z.J."/>
        </authorList>
    </citation>
    <scope>NUCLEOTIDE SEQUENCE</scope>
    <source>
        <strain evidence="1">CP</strain>
    </source>
</reference>